<organism evidence="1 2">
    <name type="scientific">Massarina eburnea CBS 473.64</name>
    <dbReference type="NCBI Taxonomy" id="1395130"/>
    <lineage>
        <taxon>Eukaryota</taxon>
        <taxon>Fungi</taxon>
        <taxon>Dikarya</taxon>
        <taxon>Ascomycota</taxon>
        <taxon>Pezizomycotina</taxon>
        <taxon>Dothideomycetes</taxon>
        <taxon>Pleosporomycetidae</taxon>
        <taxon>Pleosporales</taxon>
        <taxon>Massarineae</taxon>
        <taxon>Massarinaceae</taxon>
        <taxon>Massarina</taxon>
    </lineage>
</organism>
<evidence type="ECO:0000313" key="2">
    <source>
        <dbReference type="Proteomes" id="UP000799753"/>
    </source>
</evidence>
<evidence type="ECO:0000313" key="1">
    <source>
        <dbReference type="EMBL" id="KAF2637122.1"/>
    </source>
</evidence>
<sequence>MTTSSNDSKVPESTGPPLSPITEIARLRLHDPKAIQNDEFRTKLHHARLAMEKFTGRTFYIMQEVQFLHHDDNFIYIVGEWNSLDQHYKEWIPSQENQDILGSLQNDITVQWIFHIDMPHAELPLPKTEEERLKAIRGQVIYSLERYVIKEGKRFHFDHAFKRLGRIYKEYITQVNGGTLGAGWILEKTQDMDSFCIMSTWASVAEHTKWRDEDESLEYASIEDHVMENMIQTDHVMLLDI</sequence>
<dbReference type="AlphaFoldDB" id="A0A6A6RPF1"/>
<keyword evidence="2" id="KW-1185">Reference proteome</keyword>
<dbReference type="PANTHER" id="PTHR42052:SF1">
    <property type="entry name" value="ABM DOMAIN-CONTAINING PROTEIN"/>
    <property type="match status" value="1"/>
</dbReference>
<accession>A0A6A6RPF1</accession>
<dbReference type="Proteomes" id="UP000799753">
    <property type="component" value="Unassembled WGS sequence"/>
</dbReference>
<reference evidence="1" key="1">
    <citation type="journal article" date="2020" name="Stud. Mycol.">
        <title>101 Dothideomycetes genomes: a test case for predicting lifestyles and emergence of pathogens.</title>
        <authorList>
            <person name="Haridas S."/>
            <person name="Albert R."/>
            <person name="Binder M."/>
            <person name="Bloem J."/>
            <person name="Labutti K."/>
            <person name="Salamov A."/>
            <person name="Andreopoulos B."/>
            <person name="Baker S."/>
            <person name="Barry K."/>
            <person name="Bills G."/>
            <person name="Bluhm B."/>
            <person name="Cannon C."/>
            <person name="Castanera R."/>
            <person name="Culley D."/>
            <person name="Daum C."/>
            <person name="Ezra D."/>
            <person name="Gonzalez J."/>
            <person name="Henrissat B."/>
            <person name="Kuo A."/>
            <person name="Liang C."/>
            <person name="Lipzen A."/>
            <person name="Lutzoni F."/>
            <person name="Magnuson J."/>
            <person name="Mondo S."/>
            <person name="Nolan M."/>
            <person name="Ohm R."/>
            <person name="Pangilinan J."/>
            <person name="Park H.-J."/>
            <person name="Ramirez L."/>
            <person name="Alfaro M."/>
            <person name="Sun H."/>
            <person name="Tritt A."/>
            <person name="Yoshinaga Y."/>
            <person name="Zwiers L.-H."/>
            <person name="Turgeon B."/>
            <person name="Goodwin S."/>
            <person name="Spatafora J."/>
            <person name="Crous P."/>
            <person name="Grigoriev I."/>
        </authorList>
    </citation>
    <scope>NUCLEOTIDE SEQUENCE</scope>
    <source>
        <strain evidence="1">CBS 473.64</strain>
    </source>
</reference>
<dbReference type="OrthoDB" id="3542212at2759"/>
<name>A0A6A6RPF1_9PLEO</name>
<protein>
    <recommendedName>
        <fullName evidence="3">ABM domain-containing protein</fullName>
    </recommendedName>
</protein>
<dbReference type="EMBL" id="MU006795">
    <property type="protein sequence ID" value="KAF2637122.1"/>
    <property type="molecule type" value="Genomic_DNA"/>
</dbReference>
<evidence type="ECO:0008006" key="3">
    <source>
        <dbReference type="Google" id="ProtNLM"/>
    </source>
</evidence>
<dbReference type="Gene3D" id="3.30.70.100">
    <property type="match status" value="1"/>
</dbReference>
<proteinExistence type="predicted"/>
<dbReference type="PANTHER" id="PTHR42052">
    <property type="entry name" value="ABM DOMAIN-CONTAINING PROTEIN"/>
    <property type="match status" value="1"/>
</dbReference>
<gene>
    <name evidence="1" type="ORF">P280DRAFT_510070</name>
</gene>